<dbReference type="EMBL" id="CP016438">
    <property type="protein sequence ID" value="ANS68695.1"/>
    <property type="molecule type" value="Genomic_DNA"/>
</dbReference>
<accession>A0A1B1MJ97</accession>
<protein>
    <submittedName>
        <fullName evidence="1">Uncharacterized protein</fullName>
    </submittedName>
</protein>
<dbReference type="Proteomes" id="UP000092598">
    <property type="component" value="Chromosome"/>
</dbReference>
<dbReference type="AlphaFoldDB" id="A0A1B1MJ97"/>
<dbReference type="InterPro" id="IPR052519">
    <property type="entry name" value="Euk-type_GlcNAc_Kinase"/>
</dbReference>
<name>A0A1B1MJ97_STRLN</name>
<evidence type="ECO:0000313" key="1">
    <source>
        <dbReference type="EMBL" id="ANS68695.1"/>
    </source>
</evidence>
<organism evidence="1 2">
    <name type="scientific">Streptomyces lincolnensis</name>
    <dbReference type="NCBI Taxonomy" id="1915"/>
    <lineage>
        <taxon>Bacteria</taxon>
        <taxon>Bacillati</taxon>
        <taxon>Actinomycetota</taxon>
        <taxon>Actinomycetes</taxon>
        <taxon>Kitasatosporales</taxon>
        <taxon>Streptomycetaceae</taxon>
        <taxon>Streptomyces</taxon>
    </lineage>
</organism>
<proteinExistence type="predicted"/>
<dbReference type="InterPro" id="IPR002731">
    <property type="entry name" value="ATPase_BadF"/>
</dbReference>
<sequence length="363" mass="36851">MNQEWVIGLDAGGTRTRAVLAAADDGRPLGEGAGGPGNALTVPEPQLADHLAEALARAVPEAARGRVVAVAGGFAGATAASADDPGTVRARTALDAALRRLGIRAGRVVVFSDIEAAFAAAPGTPADGLALVAGTGAVAMRITGRRSTTTVDGDGWLLGDDGSGFWMGRAAVRSALRMADGRGPTTTLAASVGRALGLPDHVLPERVLPYDVPPGGTGADVTPGRGDGEAAAEPARPHPDPPGSWSRPHREAYRMHLLPAVMADPPIRLARFAPLVAEAARHKDAVARTILARAADRLAETVRALEPRPGEPLVATGGLLGPEGPLTALLTDRLAPLGLTLDWVADGSRGAVALARLAHGGGR</sequence>
<keyword evidence="2" id="KW-1185">Reference proteome</keyword>
<dbReference type="PANTHER" id="PTHR43190:SF3">
    <property type="entry name" value="N-ACETYL-D-GLUCOSAMINE KINASE"/>
    <property type="match status" value="1"/>
</dbReference>
<dbReference type="SUPFAM" id="SSF53067">
    <property type="entry name" value="Actin-like ATPase domain"/>
    <property type="match status" value="2"/>
</dbReference>
<dbReference type="Gene3D" id="3.30.420.40">
    <property type="match status" value="2"/>
</dbReference>
<gene>
    <name evidence="1" type="ORF">SLINC_6471</name>
</gene>
<reference evidence="1 2" key="1">
    <citation type="submission" date="2016-07" db="EMBL/GenBank/DDBJ databases">
        <title>Enhancement of antibiotic productionsby engineered nitrateutilization in actinobacteria.</title>
        <authorList>
            <person name="Meng S.C."/>
        </authorList>
    </citation>
    <scope>NUCLEOTIDE SEQUENCE [LARGE SCALE GENOMIC DNA]</scope>
    <source>
        <strain evidence="1 2">NRRL 2936</strain>
    </source>
</reference>
<dbReference type="InterPro" id="IPR043129">
    <property type="entry name" value="ATPase_NBD"/>
</dbReference>
<dbReference type="STRING" id="1915.SLINC_6471"/>
<dbReference type="PANTHER" id="PTHR43190">
    <property type="entry name" value="N-ACETYL-D-GLUCOSAMINE KINASE"/>
    <property type="match status" value="1"/>
</dbReference>
<dbReference type="PATRIC" id="fig|1915.4.peg.7147"/>
<dbReference type="Pfam" id="PF01869">
    <property type="entry name" value="BcrAD_BadFG"/>
    <property type="match status" value="1"/>
</dbReference>
<dbReference type="OrthoDB" id="8701357at2"/>
<dbReference type="KEGG" id="sls:SLINC_6471"/>
<evidence type="ECO:0000313" key="2">
    <source>
        <dbReference type="Proteomes" id="UP000092598"/>
    </source>
</evidence>